<feature type="region of interest" description="Disordered" evidence="1">
    <location>
        <begin position="32"/>
        <end position="61"/>
    </location>
</feature>
<dbReference type="AlphaFoldDB" id="A0AAN8V995"/>
<protein>
    <submittedName>
        <fullName evidence="2">Uncharacterized protein</fullName>
    </submittedName>
</protein>
<evidence type="ECO:0000313" key="3">
    <source>
        <dbReference type="Proteomes" id="UP001370490"/>
    </source>
</evidence>
<accession>A0AAN8V995</accession>
<gene>
    <name evidence="2" type="ORF">RJ641_011852</name>
</gene>
<dbReference type="EMBL" id="JBAMMX010000018">
    <property type="protein sequence ID" value="KAK6923548.1"/>
    <property type="molecule type" value="Genomic_DNA"/>
</dbReference>
<evidence type="ECO:0000313" key="2">
    <source>
        <dbReference type="EMBL" id="KAK6923548.1"/>
    </source>
</evidence>
<proteinExistence type="predicted"/>
<dbReference type="Proteomes" id="UP001370490">
    <property type="component" value="Unassembled WGS sequence"/>
</dbReference>
<keyword evidence="3" id="KW-1185">Reference proteome</keyword>
<evidence type="ECO:0000256" key="1">
    <source>
        <dbReference type="SAM" id="MobiDB-lite"/>
    </source>
</evidence>
<reference evidence="2 3" key="1">
    <citation type="submission" date="2023-12" db="EMBL/GenBank/DDBJ databases">
        <title>A high-quality genome assembly for Dillenia turbinata (Dilleniales).</title>
        <authorList>
            <person name="Chanderbali A."/>
        </authorList>
    </citation>
    <scope>NUCLEOTIDE SEQUENCE [LARGE SCALE GENOMIC DNA]</scope>
    <source>
        <strain evidence="2">LSX21</strain>
        <tissue evidence="2">Leaf</tissue>
    </source>
</reference>
<comment type="caution">
    <text evidence="2">The sequence shown here is derived from an EMBL/GenBank/DDBJ whole genome shotgun (WGS) entry which is preliminary data.</text>
</comment>
<organism evidence="2 3">
    <name type="scientific">Dillenia turbinata</name>
    <dbReference type="NCBI Taxonomy" id="194707"/>
    <lineage>
        <taxon>Eukaryota</taxon>
        <taxon>Viridiplantae</taxon>
        <taxon>Streptophyta</taxon>
        <taxon>Embryophyta</taxon>
        <taxon>Tracheophyta</taxon>
        <taxon>Spermatophyta</taxon>
        <taxon>Magnoliopsida</taxon>
        <taxon>eudicotyledons</taxon>
        <taxon>Gunneridae</taxon>
        <taxon>Pentapetalae</taxon>
        <taxon>Dilleniales</taxon>
        <taxon>Dilleniaceae</taxon>
        <taxon>Dillenia</taxon>
    </lineage>
</organism>
<name>A0AAN8V995_9MAGN</name>
<sequence length="61" mass="7073">MVDLAIKLGHLILECFLSNSRRRQRSTAIVKLGHDNEERKTGEARHEHTQFAEVRCGRTEQ</sequence>